<organism evidence="2 3">
    <name type="scientific">Bemisia tabaci</name>
    <name type="common">Sweetpotato whitefly</name>
    <name type="synonym">Aleurodes tabaci</name>
    <dbReference type="NCBI Taxonomy" id="7038"/>
    <lineage>
        <taxon>Eukaryota</taxon>
        <taxon>Metazoa</taxon>
        <taxon>Ecdysozoa</taxon>
        <taxon>Arthropoda</taxon>
        <taxon>Hexapoda</taxon>
        <taxon>Insecta</taxon>
        <taxon>Pterygota</taxon>
        <taxon>Neoptera</taxon>
        <taxon>Paraneoptera</taxon>
        <taxon>Hemiptera</taxon>
        <taxon>Sternorrhyncha</taxon>
        <taxon>Aleyrodoidea</taxon>
        <taxon>Aleyrodidae</taxon>
        <taxon>Aleyrodinae</taxon>
        <taxon>Bemisia</taxon>
    </lineage>
</organism>
<dbReference type="EMBL" id="OU963869">
    <property type="protein sequence ID" value="CAH0394407.1"/>
    <property type="molecule type" value="Genomic_DNA"/>
</dbReference>
<name>A0A9P0ALJ8_BEMTA</name>
<feature type="compositionally biased region" description="Basic and acidic residues" evidence="1">
    <location>
        <begin position="206"/>
        <end position="217"/>
    </location>
</feature>
<feature type="compositionally biased region" description="Low complexity" evidence="1">
    <location>
        <begin position="182"/>
        <end position="193"/>
    </location>
</feature>
<feature type="compositionally biased region" description="Polar residues" evidence="1">
    <location>
        <begin position="306"/>
        <end position="324"/>
    </location>
</feature>
<sequence>MFYLDIVPSSNSEFSFDFYRFSHFPFNHAATLLEFLRVRLGEDTDEASRQPLKKPYVYTYVREYKSVEEYEERLKGTEPNYRAIKTDERGDPAEIFKLTKERIEWELAKKHYCYNYGTVEKARAALKWIIDRHQHKSSTSAETPRSSNDAQGYGTSTLRDSGINSTANSPEGTQFGGNKPISSETSDSQSADSNRTNELQNPKNLRIAEAEINHEEAEVSEEEEEAEPSQNWRGNPTKGVVSGAVINFTELPTALSKKTQEYAITVATSGILHETALCPHDNREDHPLTDAETDRRSDRTKESQHHQPASSVTRLDTELYNVSN</sequence>
<feature type="compositionally biased region" description="Acidic residues" evidence="1">
    <location>
        <begin position="218"/>
        <end position="227"/>
    </location>
</feature>
<evidence type="ECO:0000313" key="3">
    <source>
        <dbReference type="Proteomes" id="UP001152759"/>
    </source>
</evidence>
<feature type="region of interest" description="Disordered" evidence="1">
    <location>
        <begin position="135"/>
        <end position="236"/>
    </location>
</feature>
<protein>
    <submittedName>
        <fullName evidence="2">Uncharacterized protein</fullName>
    </submittedName>
</protein>
<feature type="compositionally biased region" description="Polar residues" evidence="1">
    <location>
        <begin position="137"/>
        <end position="172"/>
    </location>
</feature>
<proteinExistence type="predicted"/>
<evidence type="ECO:0000313" key="2">
    <source>
        <dbReference type="EMBL" id="CAH0394407.1"/>
    </source>
</evidence>
<feature type="compositionally biased region" description="Polar residues" evidence="1">
    <location>
        <begin position="194"/>
        <end position="203"/>
    </location>
</feature>
<dbReference type="AlphaFoldDB" id="A0A9P0ALJ8"/>
<dbReference type="Proteomes" id="UP001152759">
    <property type="component" value="Chromosome 8"/>
</dbReference>
<feature type="compositionally biased region" description="Basic and acidic residues" evidence="1">
    <location>
        <begin position="280"/>
        <end position="305"/>
    </location>
</feature>
<feature type="region of interest" description="Disordered" evidence="1">
    <location>
        <begin position="277"/>
        <end position="324"/>
    </location>
</feature>
<accession>A0A9P0ALJ8</accession>
<gene>
    <name evidence="2" type="ORF">BEMITA_LOCUS12708</name>
</gene>
<evidence type="ECO:0000256" key="1">
    <source>
        <dbReference type="SAM" id="MobiDB-lite"/>
    </source>
</evidence>
<keyword evidence="3" id="KW-1185">Reference proteome</keyword>
<reference evidence="2" key="1">
    <citation type="submission" date="2021-12" db="EMBL/GenBank/DDBJ databases">
        <authorList>
            <person name="King R."/>
        </authorList>
    </citation>
    <scope>NUCLEOTIDE SEQUENCE</scope>
</reference>